<keyword evidence="6 9" id="KW-0472">Membrane</keyword>
<dbReference type="GO" id="GO:0015269">
    <property type="term" value="F:calcium-activated potassium channel activity"/>
    <property type="evidence" value="ECO:0007669"/>
    <property type="project" value="InterPro"/>
</dbReference>
<dbReference type="Pfam" id="PF03185">
    <property type="entry name" value="CaKB"/>
    <property type="match status" value="1"/>
</dbReference>
<dbReference type="EMBL" id="AMQN01010832">
    <property type="status" value="NOT_ANNOTATED_CDS"/>
    <property type="molecule type" value="Genomic_DNA"/>
</dbReference>
<proteinExistence type="predicted"/>
<dbReference type="PANTHER" id="PTHR10258:SF8">
    <property type="entry name" value="CALCIUM-ACTIVATED POTASSIUM CHANNEL BK ALPHA SUBUNIT DOMAIN-CONTAINING PROTEIN"/>
    <property type="match status" value="1"/>
</dbReference>
<keyword evidence="4 9" id="KW-1133">Transmembrane helix</keyword>
<evidence type="ECO:0000256" key="4">
    <source>
        <dbReference type="ARBA" id="ARBA00022989"/>
    </source>
</evidence>
<dbReference type="PANTHER" id="PTHR10258">
    <property type="entry name" value="CALCIUM-ACTIVATED POTASSIUM CHANNEL SUBUNIT BETA"/>
    <property type="match status" value="1"/>
</dbReference>
<reference evidence="12" key="1">
    <citation type="submission" date="2012-12" db="EMBL/GenBank/DDBJ databases">
        <authorList>
            <person name="Hellsten U."/>
            <person name="Grimwood J."/>
            <person name="Chapman J.A."/>
            <person name="Shapiro H."/>
            <person name="Aerts A."/>
            <person name="Otillar R.P."/>
            <person name="Terry A.Y."/>
            <person name="Boore J.L."/>
            <person name="Simakov O."/>
            <person name="Marletaz F."/>
            <person name="Cho S.-J."/>
            <person name="Edsinger-Gonzales E."/>
            <person name="Havlak P."/>
            <person name="Kuo D.-H."/>
            <person name="Larsson T."/>
            <person name="Lv J."/>
            <person name="Arendt D."/>
            <person name="Savage R."/>
            <person name="Osoegawa K."/>
            <person name="de Jong P."/>
            <person name="Lindberg D.R."/>
            <person name="Seaver E.C."/>
            <person name="Weisblat D.A."/>
            <person name="Putnam N.H."/>
            <person name="Grigoriev I.V."/>
            <person name="Rokhsar D.S."/>
        </authorList>
    </citation>
    <scope>NUCLEOTIDE SEQUENCE</scope>
    <source>
        <strain evidence="12">I ESC-2004</strain>
    </source>
</reference>
<evidence type="ECO:0000256" key="8">
    <source>
        <dbReference type="ARBA" id="ARBA00023303"/>
    </source>
</evidence>
<keyword evidence="2" id="KW-0813">Transport</keyword>
<dbReference type="OrthoDB" id="5962477at2759"/>
<evidence type="ECO:0000256" key="1">
    <source>
        <dbReference type="ARBA" id="ARBA00004141"/>
    </source>
</evidence>
<evidence type="ECO:0000256" key="2">
    <source>
        <dbReference type="ARBA" id="ARBA00022448"/>
    </source>
</evidence>
<evidence type="ECO:0000256" key="3">
    <source>
        <dbReference type="ARBA" id="ARBA00022692"/>
    </source>
</evidence>
<dbReference type="OMA" id="PDDVLWQ"/>
<organism evidence="10">
    <name type="scientific">Capitella teleta</name>
    <name type="common">Polychaete worm</name>
    <dbReference type="NCBI Taxonomy" id="283909"/>
    <lineage>
        <taxon>Eukaryota</taxon>
        <taxon>Metazoa</taxon>
        <taxon>Spiralia</taxon>
        <taxon>Lophotrochozoa</taxon>
        <taxon>Annelida</taxon>
        <taxon>Polychaeta</taxon>
        <taxon>Sedentaria</taxon>
        <taxon>Scolecida</taxon>
        <taxon>Capitellidae</taxon>
        <taxon>Capitella</taxon>
    </lineage>
</organism>
<comment type="subcellular location">
    <subcellularLocation>
        <location evidence="1">Membrane</location>
        <topology evidence="1">Multi-pass membrane protein</topology>
    </subcellularLocation>
</comment>
<evidence type="ECO:0000313" key="11">
    <source>
        <dbReference type="EnsemblMetazoa" id="CapteP205875"/>
    </source>
</evidence>
<keyword evidence="3 9" id="KW-0812">Transmembrane</keyword>
<evidence type="ECO:0000256" key="7">
    <source>
        <dbReference type="ARBA" id="ARBA00023180"/>
    </source>
</evidence>
<accession>R7TVI4</accession>
<keyword evidence="12" id="KW-1185">Reference proteome</keyword>
<dbReference type="InterPro" id="IPR003930">
    <property type="entry name" value="K_chnl_Ca-activ_BK_bsu"/>
</dbReference>
<name>R7TVI4_CAPTE</name>
<dbReference type="Proteomes" id="UP000014760">
    <property type="component" value="Unassembled WGS sequence"/>
</dbReference>
<reference evidence="11" key="3">
    <citation type="submission" date="2015-06" db="UniProtKB">
        <authorList>
            <consortium name="EnsemblMetazoa"/>
        </authorList>
    </citation>
    <scope>IDENTIFICATION</scope>
</reference>
<evidence type="ECO:0000313" key="12">
    <source>
        <dbReference type="Proteomes" id="UP000014760"/>
    </source>
</evidence>
<evidence type="ECO:0000256" key="9">
    <source>
        <dbReference type="SAM" id="Phobius"/>
    </source>
</evidence>
<sequence length="278" mass="31372">MNVIDVDDINNQDETINLCTNATPIAFENESWQHQSESDNEDESLRDEDNAYHADDDISSFGVFKEVSPSKHGAVCYTPSSEAYANGLAYGCITSRPCTVCVYLVLLLVILCSFISVFVITFLVAVPYQRAVRFLRTQCVCVDSQYSLAEEHCSCGKGCSSRYPCISVRVNVSTISGSFISTLSNDETLLHKKCTFYPHCRSTDTENKKTVEQYEKAFGETDTIYSCYYNPDNPREIIQTKRFSLNHVAHGLFWTSFLLVTSVSLFCVIFRRRGFEVV</sequence>
<dbReference type="GO" id="GO:0008076">
    <property type="term" value="C:voltage-gated potassium channel complex"/>
    <property type="evidence" value="ECO:0007669"/>
    <property type="project" value="TreeGrafter"/>
</dbReference>
<dbReference type="GO" id="GO:0015459">
    <property type="term" value="F:potassium channel regulator activity"/>
    <property type="evidence" value="ECO:0007669"/>
    <property type="project" value="TreeGrafter"/>
</dbReference>
<gene>
    <name evidence="10" type="ORF">CAPTEDRAFT_205875</name>
</gene>
<dbReference type="STRING" id="283909.R7TVI4"/>
<protein>
    <submittedName>
        <fullName evidence="10 11">Uncharacterized protein</fullName>
    </submittedName>
</protein>
<evidence type="ECO:0000313" key="10">
    <source>
        <dbReference type="EMBL" id="ELT97597.1"/>
    </source>
</evidence>
<keyword evidence="7" id="KW-0325">Glycoprotein</keyword>
<evidence type="ECO:0000256" key="6">
    <source>
        <dbReference type="ARBA" id="ARBA00023136"/>
    </source>
</evidence>
<keyword evidence="8" id="KW-0407">Ion channel</keyword>
<evidence type="ECO:0000256" key="5">
    <source>
        <dbReference type="ARBA" id="ARBA00023065"/>
    </source>
</evidence>
<dbReference type="HOGENOM" id="CLU_1002006_0_0_1"/>
<dbReference type="GO" id="GO:0005513">
    <property type="term" value="P:detection of calcium ion"/>
    <property type="evidence" value="ECO:0007669"/>
    <property type="project" value="TreeGrafter"/>
</dbReference>
<feature type="transmembrane region" description="Helical" evidence="9">
    <location>
        <begin position="251"/>
        <end position="271"/>
    </location>
</feature>
<reference evidence="10 12" key="2">
    <citation type="journal article" date="2013" name="Nature">
        <title>Insights into bilaterian evolution from three spiralian genomes.</title>
        <authorList>
            <person name="Simakov O."/>
            <person name="Marletaz F."/>
            <person name="Cho S.J."/>
            <person name="Edsinger-Gonzales E."/>
            <person name="Havlak P."/>
            <person name="Hellsten U."/>
            <person name="Kuo D.H."/>
            <person name="Larsson T."/>
            <person name="Lv J."/>
            <person name="Arendt D."/>
            <person name="Savage R."/>
            <person name="Osoegawa K."/>
            <person name="de Jong P."/>
            <person name="Grimwood J."/>
            <person name="Chapman J.A."/>
            <person name="Shapiro H."/>
            <person name="Aerts A."/>
            <person name="Otillar R.P."/>
            <person name="Terry A.Y."/>
            <person name="Boore J.L."/>
            <person name="Grigoriev I.V."/>
            <person name="Lindberg D.R."/>
            <person name="Seaver E.C."/>
            <person name="Weisblat D.A."/>
            <person name="Putnam N.H."/>
            <person name="Rokhsar D.S."/>
        </authorList>
    </citation>
    <scope>NUCLEOTIDE SEQUENCE</scope>
    <source>
        <strain evidence="10 12">I ESC-2004</strain>
    </source>
</reference>
<dbReference type="EMBL" id="KB308519">
    <property type="protein sequence ID" value="ELT97597.1"/>
    <property type="molecule type" value="Genomic_DNA"/>
</dbReference>
<feature type="transmembrane region" description="Helical" evidence="9">
    <location>
        <begin position="102"/>
        <end position="126"/>
    </location>
</feature>
<keyword evidence="5" id="KW-0406">Ion transport</keyword>
<dbReference type="EnsemblMetazoa" id="CapteT205875">
    <property type="protein sequence ID" value="CapteP205875"/>
    <property type="gene ID" value="CapteG205875"/>
</dbReference>
<dbReference type="AlphaFoldDB" id="R7TVI4"/>